<dbReference type="InterPro" id="IPR010982">
    <property type="entry name" value="Lambda_DNA-bd_dom_sf"/>
</dbReference>
<gene>
    <name evidence="1" type="ORF">IV88_GL001448</name>
</gene>
<comment type="caution">
    <text evidence="1">The sequence shown here is derived from an EMBL/GenBank/DDBJ whole genome shotgun (WGS) entry which is preliminary data.</text>
</comment>
<accession>A0A0R2N7X9</accession>
<organism evidence="1 2">
    <name type="scientific">Pediococcus argentinicus</name>
    <dbReference type="NCBI Taxonomy" id="480391"/>
    <lineage>
        <taxon>Bacteria</taxon>
        <taxon>Bacillati</taxon>
        <taxon>Bacillota</taxon>
        <taxon>Bacilli</taxon>
        <taxon>Lactobacillales</taxon>
        <taxon>Lactobacillaceae</taxon>
        <taxon>Pediococcus</taxon>
    </lineage>
</organism>
<proteinExistence type="predicted"/>
<evidence type="ECO:0000313" key="2">
    <source>
        <dbReference type="Proteomes" id="UP000051249"/>
    </source>
</evidence>
<name>A0A0R2N7X9_9LACO</name>
<reference evidence="1 2" key="1">
    <citation type="journal article" date="2015" name="Genome Announc.">
        <title>Expanding the biotechnology potential of lactobacilli through comparative genomics of 213 strains and associated genera.</title>
        <authorList>
            <person name="Sun Z."/>
            <person name="Harris H.M."/>
            <person name="McCann A."/>
            <person name="Guo C."/>
            <person name="Argimon S."/>
            <person name="Zhang W."/>
            <person name="Yang X."/>
            <person name="Jeffery I.B."/>
            <person name="Cooney J.C."/>
            <person name="Kagawa T.F."/>
            <person name="Liu W."/>
            <person name="Song Y."/>
            <person name="Salvetti E."/>
            <person name="Wrobel A."/>
            <person name="Rasinkangas P."/>
            <person name="Parkhill J."/>
            <person name="Rea M.C."/>
            <person name="O'Sullivan O."/>
            <person name="Ritari J."/>
            <person name="Douillard F.P."/>
            <person name="Paul Ross R."/>
            <person name="Yang R."/>
            <person name="Briner A.E."/>
            <person name="Felis G.E."/>
            <person name="de Vos W.M."/>
            <person name="Barrangou R."/>
            <person name="Klaenhammer T.R."/>
            <person name="Caufield P.W."/>
            <person name="Cui Y."/>
            <person name="Zhang H."/>
            <person name="O'Toole P.W."/>
        </authorList>
    </citation>
    <scope>NUCLEOTIDE SEQUENCE [LARGE SCALE GENOMIC DNA]</scope>
    <source>
        <strain evidence="1 2">DSM 23026</strain>
    </source>
</reference>
<dbReference type="SUPFAM" id="SSF47413">
    <property type="entry name" value="lambda repressor-like DNA-binding domains"/>
    <property type="match status" value="1"/>
</dbReference>
<evidence type="ECO:0000313" key="1">
    <source>
        <dbReference type="EMBL" id="KRO21212.1"/>
    </source>
</evidence>
<dbReference type="NCBIfam" id="NF040507">
    <property type="entry name" value="LBP_cg2779_fam"/>
    <property type="match status" value="1"/>
</dbReference>
<dbReference type="OrthoDB" id="2246554at2"/>
<dbReference type="GO" id="GO:0003677">
    <property type="term" value="F:DNA binding"/>
    <property type="evidence" value="ECO:0007669"/>
    <property type="project" value="InterPro"/>
</dbReference>
<dbReference type="InterPro" id="IPR059218">
    <property type="entry name" value="LBP_cg2779-like"/>
</dbReference>
<sequence>MADLTKLAEEIVTYQKKNDMTDADLAFGTHLSVEKIHRVKNNSYTPTEDDLRRIKEYMQNNR</sequence>
<dbReference type="Proteomes" id="UP000051249">
    <property type="component" value="Unassembled WGS sequence"/>
</dbReference>
<dbReference type="RefSeq" id="WP_057800476.1">
    <property type="nucleotide sequence ID" value="NZ_BJZZ01000055.1"/>
</dbReference>
<dbReference type="AlphaFoldDB" id="A0A0R2N7X9"/>
<dbReference type="EMBL" id="JQCQ01000051">
    <property type="protein sequence ID" value="KRO21212.1"/>
    <property type="molecule type" value="Genomic_DNA"/>
</dbReference>
<evidence type="ECO:0008006" key="3">
    <source>
        <dbReference type="Google" id="ProtNLM"/>
    </source>
</evidence>
<dbReference type="PATRIC" id="fig|480391.4.peg.1472"/>
<protein>
    <recommendedName>
        <fullName evidence="3">HTH cro/C1-type domain-containing protein</fullName>
    </recommendedName>
</protein>
<keyword evidence="2" id="KW-1185">Reference proteome</keyword>